<dbReference type="Gene3D" id="3.90.1150.10">
    <property type="entry name" value="Aspartate Aminotransferase, domain 1"/>
    <property type="match status" value="1"/>
</dbReference>
<name>A0ABR8JQI6_9BACT</name>
<comment type="catalytic activity">
    <reaction evidence="9">
        <text>(sulfur carrier)-H + L-cysteine = (sulfur carrier)-SH + L-alanine</text>
        <dbReference type="Rhea" id="RHEA:43892"/>
        <dbReference type="Rhea" id="RHEA-COMP:14737"/>
        <dbReference type="Rhea" id="RHEA-COMP:14739"/>
        <dbReference type="ChEBI" id="CHEBI:29917"/>
        <dbReference type="ChEBI" id="CHEBI:35235"/>
        <dbReference type="ChEBI" id="CHEBI:57972"/>
        <dbReference type="ChEBI" id="CHEBI:64428"/>
        <dbReference type="EC" id="2.8.1.7"/>
    </reaction>
</comment>
<keyword evidence="8" id="KW-0411">Iron-sulfur</keyword>
<protein>
    <recommendedName>
        <fullName evidence="3">cysteine desulfurase</fullName>
        <ecNumber evidence="3">2.8.1.7</ecNumber>
    </recommendedName>
</protein>
<comment type="cofactor">
    <cofactor evidence="1 10">
        <name>pyridoxal 5'-phosphate</name>
        <dbReference type="ChEBI" id="CHEBI:597326"/>
    </cofactor>
</comment>
<dbReference type="PANTHER" id="PTHR11601">
    <property type="entry name" value="CYSTEINE DESULFURYLASE FAMILY MEMBER"/>
    <property type="match status" value="1"/>
</dbReference>
<dbReference type="Pfam" id="PF00266">
    <property type="entry name" value="Aminotran_5"/>
    <property type="match status" value="1"/>
</dbReference>
<reference evidence="12 13" key="1">
    <citation type="submission" date="2020-09" db="EMBL/GenBank/DDBJ databases">
        <authorList>
            <person name="Kim M.K."/>
        </authorList>
    </citation>
    <scope>NUCLEOTIDE SEQUENCE [LARGE SCALE GENOMIC DNA]</scope>
    <source>
        <strain evidence="12 13">BT189</strain>
    </source>
</reference>
<comment type="similarity">
    <text evidence="2">Belongs to the class-V pyridoxal-phosphate-dependent aminotransferase family. NifS/IscS subfamily.</text>
</comment>
<dbReference type="InterPro" id="IPR015422">
    <property type="entry name" value="PyrdxlP-dep_Trfase_small"/>
</dbReference>
<evidence type="ECO:0000256" key="2">
    <source>
        <dbReference type="ARBA" id="ARBA00006490"/>
    </source>
</evidence>
<feature type="domain" description="Aminotransferase class V" evidence="11">
    <location>
        <begin position="2"/>
        <end position="367"/>
    </location>
</feature>
<dbReference type="PIRSF" id="PIRSF005572">
    <property type="entry name" value="NifS"/>
    <property type="match status" value="1"/>
</dbReference>
<evidence type="ECO:0000259" key="11">
    <source>
        <dbReference type="Pfam" id="PF00266"/>
    </source>
</evidence>
<gene>
    <name evidence="12" type="ORF">IC234_08800</name>
</gene>
<dbReference type="InterPro" id="IPR020578">
    <property type="entry name" value="Aminotrans_V_PyrdxlP_BS"/>
</dbReference>
<dbReference type="Gene3D" id="1.10.260.50">
    <property type="match status" value="1"/>
</dbReference>
<keyword evidence="7" id="KW-0408">Iron</keyword>
<dbReference type="Gene3D" id="3.40.640.10">
    <property type="entry name" value="Type I PLP-dependent aspartate aminotransferase-like (Major domain)"/>
    <property type="match status" value="1"/>
</dbReference>
<evidence type="ECO:0000313" key="13">
    <source>
        <dbReference type="Proteomes" id="UP000606003"/>
    </source>
</evidence>
<dbReference type="RefSeq" id="WP_190923542.1">
    <property type="nucleotide sequence ID" value="NZ_JACXAC010000003.1"/>
</dbReference>
<dbReference type="SUPFAM" id="SSF53383">
    <property type="entry name" value="PLP-dependent transferases"/>
    <property type="match status" value="1"/>
</dbReference>
<evidence type="ECO:0000256" key="9">
    <source>
        <dbReference type="ARBA" id="ARBA00050776"/>
    </source>
</evidence>
<dbReference type="EMBL" id="JACXAC010000003">
    <property type="protein sequence ID" value="MBD2722224.1"/>
    <property type="molecule type" value="Genomic_DNA"/>
</dbReference>
<evidence type="ECO:0000256" key="1">
    <source>
        <dbReference type="ARBA" id="ARBA00001933"/>
    </source>
</evidence>
<dbReference type="PROSITE" id="PS00595">
    <property type="entry name" value="AA_TRANSFER_CLASS_5"/>
    <property type="match status" value="1"/>
</dbReference>
<evidence type="ECO:0000256" key="4">
    <source>
        <dbReference type="ARBA" id="ARBA00022679"/>
    </source>
</evidence>
<dbReference type="Proteomes" id="UP000606003">
    <property type="component" value="Unassembled WGS sequence"/>
</dbReference>
<keyword evidence="6" id="KW-0663">Pyridoxal phosphate</keyword>
<dbReference type="InterPro" id="IPR000192">
    <property type="entry name" value="Aminotrans_V_dom"/>
</dbReference>
<evidence type="ECO:0000256" key="7">
    <source>
        <dbReference type="ARBA" id="ARBA00023004"/>
    </source>
</evidence>
<keyword evidence="13" id="KW-1185">Reference proteome</keyword>
<dbReference type="InterPro" id="IPR015421">
    <property type="entry name" value="PyrdxlP-dep_Trfase_major"/>
</dbReference>
<sequence length="384" mass="41293">MIYLDNHATTACDPRVVAAMLPYFSTNYGNPGSPHALGQQAAEAVARAREQVAALLKAEAAEIVFTSGATEANNLAIIGAALQHESAGGTRRRIVTSVIEHKSVLEPCEYLATRGWEVIRLPVDSHGFVQWDHAERLIDESTLLVTLQAANSEIGTIQDIRSMAKLAHRHGALLHCDAAQAVGKISMNIFDWPVDLLSLSAHKFYGPKGVGALYIRGGGEDQALTPLMRGGSQEYGLRPGTVPVPLIVGMGVAAEVAGNELTIEQQRIWLLRDRLEKEILKAIPTATVNGDLKHRLPHNSSITFRGVEAEALMANLSTVALSTGAACESGSLDPSRVLLAIGRTHDDAFCTVRMGLGRFTTVEEAQRASKEIIDAVQFLRTLLA</sequence>
<dbReference type="InterPro" id="IPR016454">
    <property type="entry name" value="Cysteine_dSase"/>
</dbReference>
<proteinExistence type="inferred from homology"/>
<evidence type="ECO:0000256" key="3">
    <source>
        <dbReference type="ARBA" id="ARBA00012239"/>
    </source>
</evidence>
<evidence type="ECO:0000256" key="6">
    <source>
        <dbReference type="ARBA" id="ARBA00022898"/>
    </source>
</evidence>
<keyword evidence="4" id="KW-0808">Transferase</keyword>
<evidence type="ECO:0000313" key="12">
    <source>
        <dbReference type="EMBL" id="MBD2722224.1"/>
    </source>
</evidence>
<evidence type="ECO:0000256" key="10">
    <source>
        <dbReference type="RuleBase" id="RU004504"/>
    </source>
</evidence>
<evidence type="ECO:0000256" key="5">
    <source>
        <dbReference type="ARBA" id="ARBA00022723"/>
    </source>
</evidence>
<dbReference type="EC" id="2.8.1.7" evidence="3"/>
<dbReference type="InterPro" id="IPR015424">
    <property type="entry name" value="PyrdxlP-dep_Trfase"/>
</dbReference>
<comment type="caution">
    <text evidence="12">The sequence shown here is derived from an EMBL/GenBank/DDBJ whole genome shotgun (WGS) entry which is preliminary data.</text>
</comment>
<organism evidence="12 13">
    <name type="scientific">Hymenobacter armeniacus</name>
    <dbReference type="NCBI Taxonomy" id="2771358"/>
    <lineage>
        <taxon>Bacteria</taxon>
        <taxon>Pseudomonadati</taxon>
        <taxon>Bacteroidota</taxon>
        <taxon>Cytophagia</taxon>
        <taxon>Cytophagales</taxon>
        <taxon>Hymenobacteraceae</taxon>
        <taxon>Hymenobacter</taxon>
    </lineage>
</organism>
<evidence type="ECO:0000256" key="8">
    <source>
        <dbReference type="ARBA" id="ARBA00023014"/>
    </source>
</evidence>
<dbReference type="PANTHER" id="PTHR11601:SF34">
    <property type="entry name" value="CYSTEINE DESULFURASE"/>
    <property type="match status" value="1"/>
</dbReference>
<keyword evidence="5" id="KW-0479">Metal-binding</keyword>
<accession>A0ABR8JQI6</accession>